<sequence length="50" mass="5620">MTVGQMKDFLKDLNEDLEILVKIPGPTKEEGLWEPLDGMNIKVEPQPPGK</sequence>
<organism evidence="1 2">
    <name type="scientific">Candidatus Nitrospira allomarina</name>
    <dbReference type="NCBI Taxonomy" id="3020900"/>
    <lineage>
        <taxon>Bacteria</taxon>
        <taxon>Pseudomonadati</taxon>
        <taxon>Nitrospirota</taxon>
        <taxon>Nitrospiria</taxon>
        <taxon>Nitrospirales</taxon>
        <taxon>Nitrospiraceae</taxon>
        <taxon>Nitrospira</taxon>
    </lineage>
</organism>
<evidence type="ECO:0000313" key="2">
    <source>
        <dbReference type="Proteomes" id="UP001302719"/>
    </source>
</evidence>
<dbReference type="KEGG" id="nall:PP769_03365"/>
<name>A0AA96GEZ4_9BACT</name>
<gene>
    <name evidence="1" type="ORF">PP769_03365</name>
</gene>
<dbReference type="AlphaFoldDB" id="A0AA96GEZ4"/>
<protein>
    <submittedName>
        <fullName evidence="1">Uncharacterized protein</fullName>
    </submittedName>
</protein>
<dbReference type="Proteomes" id="UP001302719">
    <property type="component" value="Chromosome"/>
</dbReference>
<dbReference type="RefSeq" id="WP_312645197.1">
    <property type="nucleotide sequence ID" value="NZ_CP116967.1"/>
</dbReference>
<dbReference type="EMBL" id="CP116967">
    <property type="protein sequence ID" value="WNM58820.1"/>
    <property type="molecule type" value="Genomic_DNA"/>
</dbReference>
<accession>A0AA96GEZ4</accession>
<keyword evidence="2" id="KW-1185">Reference proteome</keyword>
<reference evidence="1 2" key="1">
    <citation type="submission" date="2023-01" db="EMBL/GenBank/DDBJ databases">
        <title>Cultivation and genomic characterization of new, ubiquitous marine nitrite-oxidizing bacteria from the Nitrospirales.</title>
        <authorList>
            <person name="Mueller A.J."/>
            <person name="Daebeler A."/>
            <person name="Herbold C.W."/>
            <person name="Kirkegaard R.H."/>
            <person name="Daims H."/>
        </authorList>
    </citation>
    <scope>NUCLEOTIDE SEQUENCE [LARGE SCALE GENOMIC DNA]</scope>
    <source>
        <strain evidence="1 2">VA</strain>
    </source>
</reference>
<proteinExistence type="predicted"/>
<evidence type="ECO:0000313" key="1">
    <source>
        <dbReference type="EMBL" id="WNM58820.1"/>
    </source>
</evidence>